<sequence length="129" mass="14575">MFKFADITISKTLVAQKSKHISIYHDSSNLTTFIHHTLNKIFQGPPRKPSIIFPLKSQPASSVISLAFQHMFTNDNRKRFESIIIKLQTKKLNLRIVGLYPEGSPSRNSRRPKTSLGPGGGLEIVFNQQ</sequence>
<gene>
    <name evidence="1" type="primary">BnaA03g12030D</name>
    <name evidence="1" type="ORF">GSBRNA2T00075889001</name>
</gene>
<organism evidence="1 2">
    <name type="scientific">Brassica napus</name>
    <name type="common">Rape</name>
    <dbReference type="NCBI Taxonomy" id="3708"/>
    <lineage>
        <taxon>Eukaryota</taxon>
        <taxon>Viridiplantae</taxon>
        <taxon>Streptophyta</taxon>
        <taxon>Embryophyta</taxon>
        <taxon>Tracheophyta</taxon>
        <taxon>Spermatophyta</taxon>
        <taxon>Magnoliopsida</taxon>
        <taxon>eudicotyledons</taxon>
        <taxon>Gunneridae</taxon>
        <taxon>Pentapetalae</taxon>
        <taxon>rosids</taxon>
        <taxon>malvids</taxon>
        <taxon>Brassicales</taxon>
        <taxon>Brassicaceae</taxon>
        <taxon>Brassiceae</taxon>
        <taxon>Brassica</taxon>
    </lineage>
</organism>
<dbReference type="Proteomes" id="UP000028999">
    <property type="component" value="Unassembled WGS sequence"/>
</dbReference>
<evidence type="ECO:0000313" key="1">
    <source>
        <dbReference type="EMBL" id="CDY43056.1"/>
    </source>
</evidence>
<evidence type="ECO:0000313" key="2">
    <source>
        <dbReference type="Proteomes" id="UP000028999"/>
    </source>
</evidence>
<reference evidence="1 2" key="1">
    <citation type="journal article" date="2014" name="Science">
        <title>Plant genetics. Early allopolyploid evolution in the post-Neolithic Brassica napus oilseed genome.</title>
        <authorList>
            <person name="Chalhoub B."/>
            <person name="Denoeud F."/>
            <person name="Liu S."/>
            <person name="Parkin I.A."/>
            <person name="Tang H."/>
            <person name="Wang X."/>
            <person name="Chiquet J."/>
            <person name="Belcram H."/>
            <person name="Tong C."/>
            <person name="Samans B."/>
            <person name="Correa M."/>
            <person name="Da Silva C."/>
            <person name="Just J."/>
            <person name="Falentin C."/>
            <person name="Koh C.S."/>
            <person name="Le Clainche I."/>
            <person name="Bernard M."/>
            <person name="Bento P."/>
            <person name="Noel B."/>
            <person name="Labadie K."/>
            <person name="Alberti A."/>
            <person name="Charles M."/>
            <person name="Arnaud D."/>
            <person name="Guo H."/>
            <person name="Daviaud C."/>
            <person name="Alamery S."/>
            <person name="Jabbari K."/>
            <person name="Zhao M."/>
            <person name="Edger P.P."/>
            <person name="Chelaifa H."/>
            <person name="Tack D."/>
            <person name="Lassalle G."/>
            <person name="Mestiri I."/>
            <person name="Schnel N."/>
            <person name="Le Paslier M.C."/>
            <person name="Fan G."/>
            <person name="Renault V."/>
            <person name="Bayer P.E."/>
            <person name="Golicz A.A."/>
            <person name="Manoli S."/>
            <person name="Lee T.H."/>
            <person name="Thi V.H."/>
            <person name="Chalabi S."/>
            <person name="Hu Q."/>
            <person name="Fan C."/>
            <person name="Tollenaere R."/>
            <person name="Lu Y."/>
            <person name="Battail C."/>
            <person name="Shen J."/>
            <person name="Sidebottom C.H."/>
            <person name="Wang X."/>
            <person name="Canaguier A."/>
            <person name="Chauveau A."/>
            <person name="Berard A."/>
            <person name="Deniot G."/>
            <person name="Guan M."/>
            <person name="Liu Z."/>
            <person name="Sun F."/>
            <person name="Lim Y.P."/>
            <person name="Lyons E."/>
            <person name="Town C.D."/>
            <person name="Bancroft I."/>
            <person name="Wang X."/>
            <person name="Meng J."/>
            <person name="Ma J."/>
            <person name="Pires J.C."/>
            <person name="King G.J."/>
            <person name="Brunel D."/>
            <person name="Delourme R."/>
            <person name="Renard M."/>
            <person name="Aury J.M."/>
            <person name="Adams K.L."/>
            <person name="Batley J."/>
            <person name="Snowdon R.J."/>
            <person name="Tost J."/>
            <person name="Edwards D."/>
            <person name="Zhou Y."/>
            <person name="Hua W."/>
            <person name="Sharpe A.G."/>
            <person name="Paterson A.H."/>
            <person name="Guan C."/>
            <person name="Wincker P."/>
        </authorList>
    </citation>
    <scope>NUCLEOTIDE SEQUENCE [LARGE SCALE GENOMIC DNA]</scope>
    <source>
        <strain evidence="2">cv. Darmor-bzh</strain>
    </source>
</reference>
<dbReference type="STRING" id="3708.A0A078HZU2"/>
<dbReference type="AlphaFoldDB" id="A0A078HZU2"/>
<keyword evidence="2" id="KW-1185">Reference proteome</keyword>
<dbReference type="PaxDb" id="3708-A0A078HZU2"/>
<proteinExistence type="predicted"/>
<protein>
    <submittedName>
        <fullName evidence="1">BnaA03g12030D protein</fullName>
    </submittedName>
</protein>
<name>A0A078HZU2_BRANA</name>
<accession>A0A078HZU2</accession>
<dbReference type="EMBL" id="LK032543">
    <property type="protein sequence ID" value="CDY43056.1"/>
    <property type="molecule type" value="Genomic_DNA"/>
</dbReference>
<dbReference type="Gramene" id="CDY43056">
    <property type="protein sequence ID" value="CDY43056"/>
    <property type="gene ID" value="GSBRNA2T00075889001"/>
</dbReference>